<keyword evidence="1" id="KW-0812">Transmembrane</keyword>
<dbReference type="OMA" id="MILRHEC"/>
<dbReference type="EnsemblProtists" id="PYU1_T006028">
    <property type="protein sequence ID" value="PYU1_T006028"/>
    <property type="gene ID" value="PYU1_G006016"/>
</dbReference>
<accession>K3WM36</accession>
<name>K3WM36_GLOUD</name>
<reference evidence="3" key="2">
    <citation type="submission" date="2010-04" db="EMBL/GenBank/DDBJ databases">
        <authorList>
            <person name="Buell R."/>
            <person name="Hamilton J."/>
            <person name="Hostetler J."/>
        </authorList>
    </citation>
    <scope>NUCLEOTIDE SEQUENCE [LARGE SCALE GENOMIC DNA]</scope>
    <source>
        <strain evidence="3">DAOM:BR144</strain>
    </source>
</reference>
<keyword evidence="1" id="KW-0472">Membrane</keyword>
<evidence type="ECO:0000256" key="1">
    <source>
        <dbReference type="SAM" id="Phobius"/>
    </source>
</evidence>
<dbReference type="eggNOG" id="ENOG502S3M2">
    <property type="taxonomic scope" value="Eukaryota"/>
</dbReference>
<protein>
    <submittedName>
        <fullName evidence="2">Uncharacterized protein</fullName>
    </submittedName>
</protein>
<evidence type="ECO:0000313" key="3">
    <source>
        <dbReference type="Proteomes" id="UP000019132"/>
    </source>
</evidence>
<sequence>MLVATAVDMEQYQAHQRSIVRYFAPHLSNAVLTLQEQRYFALSLARLALVFALPSCAVFYHHDSFLVTPVFVIVVIVCVIELVLAMIELSEDCYKLKILGYYHRKIAKVAGRFPPSMTSSQIRSYYRTRTAFLFALFVGAYVSFLALLVRTPESRVARTWVLYALSVASALVVLRFAKLHLIELPQVLALRIHPEPI</sequence>
<proteinExistence type="predicted"/>
<organism evidence="2 3">
    <name type="scientific">Globisporangium ultimum (strain ATCC 200006 / CBS 805.95 / DAOM BR144)</name>
    <name type="common">Pythium ultimum</name>
    <dbReference type="NCBI Taxonomy" id="431595"/>
    <lineage>
        <taxon>Eukaryota</taxon>
        <taxon>Sar</taxon>
        <taxon>Stramenopiles</taxon>
        <taxon>Oomycota</taxon>
        <taxon>Peronosporomycetes</taxon>
        <taxon>Pythiales</taxon>
        <taxon>Pythiaceae</taxon>
        <taxon>Globisporangium</taxon>
    </lineage>
</organism>
<dbReference type="InParanoid" id="K3WM36"/>
<feature type="transmembrane region" description="Helical" evidence="1">
    <location>
        <begin position="130"/>
        <end position="148"/>
    </location>
</feature>
<dbReference type="AlphaFoldDB" id="K3WM36"/>
<dbReference type="HOGENOM" id="CLU_090504_0_0_1"/>
<keyword evidence="3" id="KW-1185">Reference proteome</keyword>
<feature type="transmembrane region" description="Helical" evidence="1">
    <location>
        <begin position="66"/>
        <end position="87"/>
    </location>
</feature>
<dbReference type="EMBL" id="GL376625">
    <property type="status" value="NOT_ANNOTATED_CDS"/>
    <property type="molecule type" value="Genomic_DNA"/>
</dbReference>
<dbReference type="VEuPathDB" id="FungiDB:PYU1_G006016"/>
<keyword evidence="1" id="KW-1133">Transmembrane helix</keyword>
<feature type="transmembrane region" description="Helical" evidence="1">
    <location>
        <begin position="160"/>
        <end position="177"/>
    </location>
</feature>
<dbReference type="Proteomes" id="UP000019132">
    <property type="component" value="Unassembled WGS sequence"/>
</dbReference>
<evidence type="ECO:0000313" key="2">
    <source>
        <dbReference type="EnsemblProtists" id="PYU1_T006028"/>
    </source>
</evidence>
<feature type="transmembrane region" description="Helical" evidence="1">
    <location>
        <begin position="39"/>
        <end position="60"/>
    </location>
</feature>
<reference evidence="3" key="1">
    <citation type="journal article" date="2010" name="Genome Biol.">
        <title>Genome sequence of the necrotrophic plant pathogen Pythium ultimum reveals original pathogenicity mechanisms and effector repertoire.</title>
        <authorList>
            <person name="Levesque C.A."/>
            <person name="Brouwer H."/>
            <person name="Cano L."/>
            <person name="Hamilton J.P."/>
            <person name="Holt C."/>
            <person name="Huitema E."/>
            <person name="Raffaele S."/>
            <person name="Robideau G.P."/>
            <person name="Thines M."/>
            <person name="Win J."/>
            <person name="Zerillo M.M."/>
            <person name="Beakes G.W."/>
            <person name="Boore J.L."/>
            <person name="Busam D."/>
            <person name="Dumas B."/>
            <person name="Ferriera S."/>
            <person name="Fuerstenberg S.I."/>
            <person name="Gachon C.M."/>
            <person name="Gaulin E."/>
            <person name="Govers F."/>
            <person name="Grenville-Briggs L."/>
            <person name="Horner N."/>
            <person name="Hostetler J."/>
            <person name="Jiang R.H."/>
            <person name="Johnson J."/>
            <person name="Krajaejun T."/>
            <person name="Lin H."/>
            <person name="Meijer H.J."/>
            <person name="Moore B."/>
            <person name="Morris P."/>
            <person name="Phuntmart V."/>
            <person name="Puiu D."/>
            <person name="Shetty J."/>
            <person name="Stajich J.E."/>
            <person name="Tripathy S."/>
            <person name="Wawra S."/>
            <person name="van West P."/>
            <person name="Whitty B.R."/>
            <person name="Coutinho P.M."/>
            <person name="Henrissat B."/>
            <person name="Martin F."/>
            <person name="Thomas P.D."/>
            <person name="Tyler B.M."/>
            <person name="De Vries R.P."/>
            <person name="Kamoun S."/>
            <person name="Yandell M."/>
            <person name="Tisserat N."/>
            <person name="Buell C.R."/>
        </authorList>
    </citation>
    <scope>NUCLEOTIDE SEQUENCE</scope>
    <source>
        <strain evidence="3">DAOM:BR144</strain>
    </source>
</reference>
<reference evidence="2" key="3">
    <citation type="submission" date="2015-02" db="UniProtKB">
        <authorList>
            <consortium name="EnsemblProtists"/>
        </authorList>
    </citation>
    <scope>IDENTIFICATION</scope>
    <source>
        <strain evidence="2">DAOM BR144</strain>
    </source>
</reference>